<dbReference type="Gene3D" id="1.20.1280.50">
    <property type="match status" value="1"/>
</dbReference>
<dbReference type="Pfam" id="PF07734">
    <property type="entry name" value="FBA_1"/>
    <property type="match status" value="2"/>
</dbReference>
<dbReference type="InterPro" id="IPR050796">
    <property type="entry name" value="SCF_F-box_component"/>
</dbReference>
<dbReference type="PANTHER" id="PTHR31672:SF13">
    <property type="entry name" value="F-BOX PROTEIN CPR30-LIKE"/>
    <property type="match status" value="1"/>
</dbReference>
<dbReference type="InterPro" id="IPR011043">
    <property type="entry name" value="Gal_Oxase/kelch_b-propeller"/>
</dbReference>
<dbReference type="PANTHER" id="PTHR31672">
    <property type="entry name" value="BNACNNG10540D PROTEIN"/>
    <property type="match status" value="1"/>
</dbReference>
<dbReference type="AlphaFoldDB" id="A0A5C7IPR4"/>
<dbReference type="EMBL" id="VAHF01000002">
    <property type="protein sequence ID" value="TXG71281.1"/>
    <property type="molecule type" value="Genomic_DNA"/>
</dbReference>
<dbReference type="InterPro" id="IPR017451">
    <property type="entry name" value="F-box-assoc_interact_dom"/>
</dbReference>
<name>A0A5C7IPR4_9ROSI</name>
<accession>A0A5C7IPR4</accession>
<dbReference type="OrthoDB" id="1303199at2759"/>
<comment type="caution">
    <text evidence="2">The sequence shown here is derived from an EMBL/GenBank/DDBJ whole genome shotgun (WGS) entry which is preliminary data.</text>
</comment>
<dbReference type="Pfam" id="PF00646">
    <property type="entry name" value="F-box"/>
    <property type="match status" value="1"/>
</dbReference>
<evidence type="ECO:0000313" key="3">
    <source>
        <dbReference type="Proteomes" id="UP000323000"/>
    </source>
</evidence>
<dbReference type="InterPro" id="IPR006527">
    <property type="entry name" value="F-box-assoc_dom_typ1"/>
</dbReference>
<gene>
    <name evidence="2" type="ORF">EZV62_006216</name>
</gene>
<reference evidence="3" key="1">
    <citation type="journal article" date="2019" name="Gigascience">
        <title>De novo genome assembly of the endangered Acer yangbiense, a plant species with extremely small populations endemic to Yunnan Province, China.</title>
        <authorList>
            <person name="Yang J."/>
            <person name="Wariss H.M."/>
            <person name="Tao L."/>
            <person name="Zhang R."/>
            <person name="Yun Q."/>
            <person name="Hollingsworth P."/>
            <person name="Dao Z."/>
            <person name="Luo G."/>
            <person name="Guo H."/>
            <person name="Ma Y."/>
            <person name="Sun W."/>
        </authorList>
    </citation>
    <scope>NUCLEOTIDE SEQUENCE [LARGE SCALE GENOMIC DNA]</scope>
    <source>
        <strain evidence="3">cv. Malutang</strain>
    </source>
</reference>
<dbReference type="SMART" id="SM00256">
    <property type="entry name" value="FBOX"/>
    <property type="match status" value="1"/>
</dbReference>
<dbReference type="InterPro" id="IPR036047">
    <property type="entry name" value="F-box-like_dom_sf"/>
</dbReference>
<dbReference type="PROSITE" id="PS50181">
    <property type="entry name" value="FBOX"/>
    <property type="match status" value="1"/>
</dbReference>
<keyword evidence="3" id="KW-1185">Reference proteome</keyword>
<dbReference type="NCBIfam" id="TIGR01640">
    <property type="entry name" value="F_box_assoc_1"/>
    <property type="match status" value="2"/>
</dbReference>
<evidence type="ECO:0000259" key="1">
    <source>
        <dbReference type="PROSITE" id="PS50181"/>
    </source>
</evidence>
<dbReference type="SUPFAM" id="SSF81383">
    <property type="entry name" value="F-box domain"/>
    <property type="match status" value="1"/>
</dbReference>
<organism evidence="2 3">
    <name type="scientific">Acer yangbiense</name>
    <dbReference type="NCBI Taxonomy" id="1000413"/>
    <lineage>
        <taxon>Eukaryota</taxon>
        <taxon>Viridiplantae</taxon>
        <taxon>Streptophyta</taxon>
        <taxon>Embryophyta</taxon>
        <taxon>Tracheophyta</taxon>
        <taxon>Spermatophyta</taxon>
        <taxon>Magnoliopsida</taxon>
        <taxon>eudicotyledons</taxon>
        <taxon>Gunneridae</taxon>
        <taxon>Pentapetalae</taxon>
        <taxon>rosids</taxon>
        <taxon>malvids</taxon>
        <taxon>Sapindales</taxon>
        <taxon>Sapindaceae</taxon>
        <taxon>Hippocastanoideae</taxon>
        <taxon>Acereae</taxon>
        <taxon>Acer</taxon>
    </lineage>
</organism>
<evidence type="ECO:0000313" key="2">
    <source>
        <dbReference type="EMBL" id="TXG71281.1"/>
    </source>
</evidence>
<feature type="domain" description="F-box" evidence="1">
    <location>
        <begin position="1"/>
        <end position="43"/>
    </location>
</feature>
<protein>
    <recommendedName>
        <fullName evidence="1">F-box domain-containing protein</fullName>
    </recommendedName>
</protein>
<dbReference type="SUPFAM" id="SSF50965">
    <property type="entry name" value="Galactose oxidase, central domain"/>
    <property type="match status" value="1"/>
</dbReference>
<dbReference type="Proteomes" id="UP000323000">
    <property type="component" value="Chromosome 2"/>
</dbReference>
<dbReference type="CDD" id="cd22157">
    <property type="entry name" value="F-box_AtFBW1-like"/>
    <property type="match status" value="1"/>
</dbReference>
<sequence>MSDIPPPIIVDILLRLPMKSLCRFRCVSKPWLALINHPRFAKMHLSRTNKQRLILQKDDLLYSIQLETLSCLRNSIPVEIELPAGMELDRNYTCPVIGSCKGLLCIRDVIALNGFLLYNPCTKECKTIPDLVRDEMFGFGYAESIDDYKIVKIPFNENGVFKLYSLRKDSWISIRSDFDFNFCFYTYSMVSFNGAIHFVTYYHQRPSMIAAFDLLEDKFKTLPPPPDFMLDKFKLSIKIGHLGGCLCLSIRTDSTSIELWVMKEYGVSGSWTKILRTKSVDMRPLFPLCYLNNNETILVRRGITKLMFWDSEDEEFKVVEIGCIQDEWSVENVYLESLVSLNRINGFTNEDDEGLLEYWCVSKPWLALINDYRFAKMHLSRTHKQRLILQKSNLLYSVQLETLSCLRNSIPVEIELPAGICCHVIGSCDGLLCIRFVTAASKGFLLYNLSTKECKTIPNMIQEDRDKLIGFGYAESIDDYKIVKIPMNENGIFSVYSLRKDSWISIPSDFDFDFYNCSSSLVSFNGAIHFVTNYLQRPSKIAAFDLVEDKFKTIPPPPDLMLDRFTPSIKIGHLGGCLCLSI</sequence>
<proteinExistence type="predicted"/>
<dbReference type="InterPro" id="IPR001810">
    <property type="entry name" value="F-box_dom"/>
</dbReference>